<dbReference type="NCBIfam" id="TIGR01509">
    <property type="entry name" value="HAD-SF-IA-v3"/>
    <property type="match status" value="1"/>
</dbReference>
<dbReference type="SUPFAM" id="SSF55811">
    <property type="entry name" value="Nudix"/>
    <property type="match status" value="1"/>
</dbReference>
<dbReference type="InterPro" id="IPR023214">
    <property type="entry name" value="HAD_sf"/>
</dbReference>
<organism evidence="1 2">
    <name type="scientific">Pseudoalteromonas ulvae</name>
    <dbReference type="NCBI Taxonomy" id="107327"/>
    <lineage>
        <taxon>Bacteria</taxon>
        <taxon>Pseudomonadati</taxon>
        <taxon>Pseudomonadota</taxon>
        <taxon>Gammaproteobacteria</taxon>
        <taxon>Alteromonadales</taxon>
        <taxon>Pseudoalteromonadaceae</taxon>
        <taxon>Pseudoalteromonas</taxon>
    </lineage>
</organism>
<dbReference type="PANTHER" id="PTHR18901:SF38">
    <property type="entry name" value="PSEUDOURIDINE-5'-PHOSPHATASE"/>
    <property type="match status" value="1"/>
</dbReference>
<proteinExistence type="predicted"/>
<dbReference type="Pfam" id="PF13419">
    <property type="entry name" value="HAD_2"/>
    <property type="match status" value="1"/>
</dbReference>
<dbReference type="Gene3D" id="3.40.50.1000">
    <property type="entry name" value="HAD superfamily/HAD-like"/>
    <property type="match status" value="1"/>
</dbReference>
<keyword evidence="2" id="KW-1185">Reference proteome</keyword>
<reference evidence="1 2" key="1">
    <citation type="submission" date="2017-02" db="EMBL/GenBank/DDBJ databases">
        <title>Pseudoalteromonas ulvae TC14 Genome.</title>
        <authorList>
            <person name="Molmeret M."/>
        </authorList>
    </citation>
    <scope>NUCLEOTIDE SEQUENCE [LARGE SCALE GENOMIC DNA]</scope>
    <source>
        <strain evidence="1">TC14</strain>
    </source>
</reference>
<evidence type="ECO:0000313" key="2">
    <source>
        <dbReference type="Proteomes" id="UP000194841"/>
    </source>
</evidence>
<dbReference type="InterPro" id="IPR006439">
    <property type="entry name" value="HAD-SF_hydro_IA"/>
</dbReference>
<evidence type="ECO:0000313" key="1">
    <source>
        <dbReference type="EMBL" id="OUL58706.1"/>
    </source>
</evidence>
<dbReference type="RefSeq" id="WP_176365170.1">
    <property type="nucleotide sequence ID" value="NZ_MWPV01000002.1"/>
</dbReference>
<comment type="caution">
    <text evidence="1">The sequence shown here is derived from an EMBL/GenBank/DDBJ whole genome shotgun (WGS) entry which is preliminary data.</text>
</comment>
<dbReference type="Proteomes" id="UP000194841">
    <property type="component" value="Unassembled WGS sequence"/>
</dbReference>
<dbReference type="PANTHER" id="PTHR18901">
    <property type="entry name" value="2-DEOXYGLUCOSE-6-PHOSPHATE PHOSPHATASE 2"/>
    <property type="match status" value="1"/>
</dbReference>
<dbReference type="InterPro" id="IPR041492">
    <property type="entry name" value="HAD_2"/>
</dbReference>
<dbReference type="Gene3D" id="3.90.79.10">
    <property type="entry name" value="Nucleoside Triphosphate Pyrophosphohydrolase"/>
    <property type="match status" value="1"/>
</dbReference>
<dbReference type="InterPro" id="IPR023198">
    <property type="entry name" value="PGP-like_dom2"/>
</dbReference>
<gene>
    <name evidence="1" type="ORF">B1199_09675</name>
</gene>
<dbReference type="Gene3D" id="1.10.150.240">
    <property type="entry name" value="Putative phosphatase, domain 2"/>
    <property type="match status" value="1"/>
</dbReference>
<dbReference type="SFLD" id="SFLDS00003">
    <property type="entry name" value="Haloacid_Dehalogenase"/>
    <property type="match status" value="1"/>
</dbReference>
<dbReference type="SFLD" id="SFLDG01129">
    <property type="entry name" value="C1.5:_HAD__Beta-PGM__Phosphata"/>
    <property type="match status" value="1"/>
</dbReference>
<dbReference type="AlphaFoldDB" id="A0A244CTC6"/>
<protein>
    <recommendedName>
        <fullName evidence="3">Nudix hydrolase domain-containing protein</fullName>
    </recommendedName>
</protein>
<dbReference type="SUPFAM" id="SSF56784">
    <property type="entry name" value="HAD-like"/>
    <property type="match status" value="1"/>
</dbReference>
<name>A0A244CTC6_PSEDV</name>
<sequence>MPAFAIILDMDGVIVDTVTSLYQGYLAILSRYGIIGNRSEFNELNGPSLDEITHILSSRYTQIDSEEKLKQQFITLHKTLYQDASLCHGVIDFLQFCKDQHIPIALASSSNRANIKVIFDRFSLYTFFSHIVSGDDVQQAKPHPEIYQLAAAPFEQKVIFSLDDSPKGVESSLQAGLISVQYCQDTPLINVHSADKVSSFNEFRQLITQPITWFNRYSQYTFAISEFDFTPFNEAIDVYWQTHKQKSMFNGAAVLCSGLSANVVKVTQCDYKTVFYIQNNKSSQLAKHFFLFGVSGYVIKEQAILIAQRSEMVSQYPGYIECPPSGGFEKELGIEAYQQQLLKEFQEETAHPLEHVEEVITQGIILDLDANQLDILSAIKISDSAECIYKDNSEYQSLNLINIHSFKKIIQTDRALPECYIIAKLLGEKNENWS</sequence>
<dbReference type="InterPro" id="IPR036412">
    <property type="entry name" value="HAD-like_sf"/>
</dbReference>
<evidence type="ECO:0008006" key="3">
    <source>
        <dbReference type="Google" id="ProtNLM"/>
    </source>
</evidence>
<dbReference type="InterPro" id="IPR015797">
    <property type="entry name" value="NUDIX_hydrolase-like_dom_sf"/>
</dbReference>
<dbReference type="EMBL" id="MWPV01000002">
    <property type="protein sequence ID" value="OUL58706.1"/>
    <property type="molecule type" value="Genomic_DNA"/>
</dbReference>
<accession>A0A244CTC6</accession>